<protein>
    <submittedName>
        <fullName evidence="2">ATP/GTP binding protein</fullName>
    </submittedName>
</protein>
<reference evidence="2" key="1">
    <citation type="submission" date="2020-02" db="EMBL/GenBank/DDBJ databases">
        <authorList>
            <person name="Meier V. D."/>
        </authorList>
    </citation>
    <scope>NUCLEOTIDE SEQUENCE</scope>
    <source>
        <strain evidence="2">AVDCRST_MAG28</strain>
    </source>
</reference>
<dbReference type="Pfam" id="PF09848">
    <property type="entry name" value="SLFN-g3_helicase"/>
    <property type="match status" value="1"/>
</dbReference>
<dbReference type="InterPro" id="IPR018647">
    <property type="entry name" value="SLFN_3-like_DNA/RNA_helicase"/>
</dbReference>
<dbReference type="EMBL" id="CADCVE010000059">
    <property type="protein sequence ID" value="CAA9457177.1"/>
    <property type="molecule type" value="Genomic_DNA"/>
</dbReference>
<accession>A0A6J4QWN3</accession>
<evidence type="ECO:0000313" key="2">
    <source>
        <dbReference type="EMBL" id="CAA9457177.1"/>
    </source>
</evidence>
<sequence length="256" mass="28986">MEPAKVTVFFIDDLQVVRPNEVGNSELIRRVAQDLGATLHEFDLEAQFRVAGSEGYINWVDSMLRTRPTGDDSWDTEDFDFKIADSVQELEAMIREKHTAGSKARLTAGFCWPWSNPDSEGNLIPDVKIDDWAVPWNAKSGVKLAPGIPRTSLWATDPNGLEQVGCIYTAQGFEFDYVGVIFGQDLRYDPDSDSWIGDKSKSHDRMGARSAKTEGEFLDLVKNTYRVLLTRGMKGCYVYFQDEDTRNFFKSRIEAM</sequence>
<feature type="domain" description="Schlafen group 3-like DNA/RNA helicase" evidence="1">
    <location>
        <begin position="1"/>
        <end position="242"/>
    </location>
</feature>
<name>A0A6J4QWN3_9ACTN</name>
<organism evidence="2">
    <name type="scientific">uncultured Rubrobacteraceae bacterium</name>
    <dbReference type="NCBI Taxonomy" id="349277"/>
    <lineage>
        <taxon>Bacteria</taxon>
        <taxon>Bacillati</taxon>
        <taxon>Actinomycetota</taxon>
        <taxon>Rubrobacteria</taxon>
        <taxon>Rubrobacterales</taxon>
        <taxon>Rubrobacteraceae</taxon>
        <taxon>environmental samples</taxon>
    </lineage>
</organism>
<gene>
    <name evidence="2" type="ORF">AVDCRST_MAG28-2631</name>
</gene>
<proteinExistence type="predicted"/>
<evidence type="ECO:0000259" key="1">
    <source>
        <dbReference type="Pfam" id="PF09848"/>
    </source>
</evidence>
<dbReference type="AlphaFoldDB" id="A0A6J4QWN3"/>